<evidence type="ECO:0000256" key="1">
    <source>
        <dbReference type="SAM" id="SignalP"/>
    </source>
</evidence>
<feature type="signal peptide" evidence="1">
    <location>
        <begin position="1"/>
        <end position="21"/>
    </location>
</feature>
<dbReference type="EMBL" id="JAGZEE010000033">
    <property type="protein sequence ID" value="MBS5412574.1"/>
    <property type="molecule type" value="Genomic_DNA"/>
</dbReference>
<comment type="caution">
    <text evidence="3">The sequence shown here is derived from an EMBL/GenBank/DDBJ whole genome shotgun (WGS) entry which is preliminary data.</text>
</comment>
<dbReference type="Proteomes" id="UP000782901">
    <property type="component" value="Unassembled WGS sequence"/>
</dbReference>
<proteinExistence type="predicted"/>
<dbReference type="PROSITE" id="PS51412">
    <property type="entry name" value="MACPF_2"/>
    <property type="match status" value="1"/>
</dbReference>
<dbReference type="InterPro" id="IPR043708">
    <property type="entry name" value="DUF5648"/>
</dbReference>
<accession>A0A943DUE2</accession>
<evidence type="ECO:0000259" key="2">
    <source>
        <dbReference type="PROSITE" id="PS51412"/>
    </source>
</evidence>
<dbReference type="Pfam" id="PF18885">
    <property type="entry name" value="DUF5648"/>
    <property type="match status" value="1"/>
</dbReference>
<feature type="chain" id="PRO_5037483899" description="MACPF domain-containing protein" evidence="1">
    <location>
        <begin position="22"/>
        <end position="493"/>
    </location>
</feature>
<name>A0A943DUE2_BACT4</name>
<evidence type="ECO:0000313" key="4">
    <source>
        <dbReference type="Proteomes" id="UP000782901"/>
    </source>
</evidence>
<organism evidence="3 4">
    <name type="scientific">Bacteroides thetaiotaomicron</name>
    <dbReference type="NCBI Taxonomy" id="818"/>
    <lineage>
        <taxon>Bacteria</taxon>
        <taxon>Pseudomonadati</taxon>
        <taxon>Bacteroidota</taxon>
        <taxon>Bacteroidia</taxon>
        <taxon>Bacteroidales</taxon>
        <taxon>Bacteroidaceae</taxon>
        <taxon>Bacteroides</taxon>
    </lineage>
</organism>
<dbReference type="AlphaFoldDB" id="A0A943DUE2"/>
<protein>
    <recommendedName>
        <fullName evidence="2">MACPF domain-containing protein</fullName>
    </recommendedName>
</protein>
<sequence>MKNKLCALSLILLLISCSDEIQQFDDSTKQTQNENKELTTRSLDTDDHALGFGYDVTGDYLDKYSIRNSVIDIVKLREFDKNSIITSNEVSGKNQYYYGYTSYDYIKEITKKTGVNTSVSCDSIPIVKGNLSFTGSFSKENFTRHELSTKYSYASADICKDVRWLRLAESVDVLSNFLTDKFKRDISNMTSPEQFVKDYGTHVLADITIGGVLRVMYSSSIIKEDDQEKKTKVIKAGLKGVLAKIGLSADVDKTVIENVSTSAENINRTLHLEYKGGDGVGGTYNLETGYPTIDKYSWEKSVTAANAGLTKINWDKAYPIYEFISDPVKREQVKKAVIRYINDSQLSVLQLNPIYEMFAPTMDDRFYAFSWDEVQMQINKWNNEFWGFKGYILAKPGVNTIPIYEMFAPTMNDRFYAFSWNEVQWQINDWKNENWGLRGYILSEPEANTQPIYEMYSPLLNDRFYVWSWEEVQMQISKWENEYWGHRGYVFSK</sequence>
<dbReference type="InterPro" id="IPR020864">
    <property type="entry name" value="MACPF"/>
</dbReference>
<keyword evidence="1" id="KW-0732">Signal</keyword>
<feature type="domain" description="MACPF" evidence="2">
    <location>
        <begin position="33"/>
        <end position="355"/>
    </location>
</feature>
<reference evidence="3" key="1">
    <citation type="submission" date="2021-02" db="EMBL/GenBank/DDBJ databases">
        <title>Infant gut strain persistence is associated with maternal origin, phylogeny, and functional potential including surface adhesion and iron acquisition.</title>
        <authorList>
            <person name="Lou Y.C."/>
        </authorList>
    </citation>
    <scope>NUCLEOTIDE SEQUENCE</scope>
    <source>
        <strain evidence="3">L3_082_243G1_dasL3_082_243G1_maxbin2.maxbin.015s ta_sub</strain>
    </source>
</reference>
<dbReference type="PROSITE" id="PS51257">
    <property type="entry name" value="PROKAR_LIPOPROTEIN"/>
    <property type="match status" value="1"/>
</dbReference>
<gene>
    <name evidence="3" type="ORF">KHY35_18015</name>
</gene>
<dbReference type="Pfam" id="PF01823">
    <property type="entry name" value="MACPF"/>
    <property type="match status" value="1"/>
</dbReference>
<evidence type="ECO:0000313" key="3">
    <source>
        <dbReference type="EMBL" id="MBS5412574.1"/>
    </source>
</evidence>